<evidence type="ECO:0000313" key="2">
    <source>
        <dbReference type="Proteomes" id="UP001597368"/>
    </source>
</evidence>
<comment type="caution">
    <text evidence="1">The sequence shown here is derived from an EMBL/GenBank/DDBJ whole genome shotgun (WGS) entry which is preliminary data.</text>
</comment>
<proteinExistence type="predicted"/>
<organism evidence="1 2">
    <name type="scientific">Nonomuraea mangrovi</name>
    <dbReference type="NCBI Taxonomy" id="2316207"/>
    <lineage>
        <taxon>Bacteria</taxon>
        <taxon>Bacillati</taxon>
        <taxon>Actinomycetota</taxon>
        <taxon>Actinomycetes</taxon>
        <taxon>Streptosporangiales</taxon>
        <taxon>Streptosporangiaceae</taxon>
        <taxon>Nonomuraea</taxon>
    </lineage>
</organism>
<dbReference type="RefSeq" id="WP_379571976.1">
    <property type="nucleotide sequence ID" value="NZ_JBHUFV010000016.1"/>
</dbReference>
<dbReference type="EMBL" id="JBHUFV010000016">
    <property type="protein sequence ID" value="MFD1932059.1"/>
    <property type="molecule type" value="Genomic_DNA"/>
</dbReference>
<reference evidence="2" key="1">
    <citation type="journal article" date="2019" name="Int. J. Syst. Evol. Microbiol.">
        <title>The Global Catalogue of Microorganisms (GCM) 10K type strain sequencing project: providing services to taxonomists for standard genome sequencing and annotation.</title>
        <authorList>
            <consortium name="The Broad Institute Genomics Platform"/>
            <consortium name="The Broad Institute Genome Sequencing Center for Infectious Disease"/>
            <person name="Wu L."/>
            <person name="Ma J."/>
        </authorList>
    </citation>
    <scope>NUCLEOTIDE SEQUENCE [LARGE SCALE GENOMIC DNA]</scope>
    <source>
        <strain evidence="2">ICMP 6774ER</strain>
    </source>
</reference>
<dbReference type="Proteomes" id="UP001597368">
    <property type="component" value="Unassembled WGS sequence"/>
</dbReference>
<evidence type="ECO:0000313" key="1">
    <source>
        <dbReference type="EMBL" id="MFD1932059.1"/>
    </source>
</evidence>
<protein>
    <recommendedName>
        <fullName evidence="3">SMI1/KNR4 family protein</fullName>
    </recommendedName>
</protein>
<sequence>MSDDFDLATEAVEGFQDRHHAWRFIRRFAESWSRPLSKDDGFSEAEIDAAEKRLGLQLPVALREAYVLFGKRDDLCHWHNRLQRPDELEVFGEAGLLYHAENQGCWGRYIRLTDLHLADPPTRESCDCLRVEHQSGVPYAERLSAALVAMVLSEAFAGPREQAAYGELLTQDISEVDRLFTRMDLPVLGTDCTEAPRGEGRWYIGKDALLYLSVHREMCDDDDPWNRPRSKGSLRVRTRTPHARRRLMETLPSEWFNWWW</sequence>
<gene>
    <name evidence="1" type="ORF">ACFSKW_11300</name>
</gene>
<accession>A0ABW4SSY5</accession>
<keyword evidence="2" id="KW-1185">Reference proteome</keyword>
<evidence type="ECO:0008006" key="3">
    <source>
        <dbReference type="Google" id="ProtNLM"/>
    </source>
</evidence>
<name>A0ABW4SSY5_9ACTN</name>